<evidence type="ECO:0000313" key="2">
    <source>
        <dbReference type="Proteomes" id="UP001267638"/>
    </source>
</evidence>
<dbReference type="RefSeq" id="WP_310223453.1">
    <property type="nucleotide sequence ID" value="NZ_JAVDWV010000006.1"/>
</dbReference>
<dbReference type="EMBL" id="JAVDWV010000006">
    <property type="protein sequence ID" value="MDR7154833.1"/>
    <property type="molecule type" value="Genomic_DNA"/>
</dbReference>
<comment type="caution">
    <text evidence="1">The sequence shown here is derived from an EMBL/GenBank/DDBJ whole genome shotgun (WGS) entry which is preliminary data.</text>
</comment>
<gene>
    <name evidence="1" type="ORF">J2W40_001648</name>
</gene>
<dbReference type="InterPro" id="IPR046032">
    <property type="entry name" value="DUF5990"/>
</dbReference>
<reference evidence="1 2" key="1">
    <citation type="submission" date="2023-07" db="EMBL/GenBank/DDBJ databases">
        <title>Sorghum-associated microbial communities from plants grown in Nebraska, USA.</title>
        <authorList>
            <person name="Schachtman D."/>
        </authorList>
    </citation>
    <scope>NUCLEOTIDE SEQUENCE [LARGE SCALE GENOMIC DNA]</scope>
    <source>
        <strain evidence="1 2">4256</strain>
    </source>
</reference>
<dbReference type="Proteomes" id="UP001267638">
    <property type="component" value="Unassembled WGS sequence"/>
</dbReference>
<evidence type="ECO:0000313" key="1">
    <source>
        <dbReference type="EMBL" id="MDR7154833.1"/>
    </source>
</evidence>
<name>A0ABU1WZU3_SPHXE</name>
<dbReference type="Pfam" id="PF19452">
    <property type="entry name" value="DUF5990"/>
    <property type="match status" value="1"/>
</dbReference>
<organism evidence="1 2">
    <name type="scientific">Sphingobium xenophagum</name>
    <dbReference type="NCBI Taxonomy" id="121428"/>
    <lineage>
        <taxon>Bacteria</taxon>
        <taxon>Pseudomonadati</taxon>
        <taxon>Pseudomonadota</taxon>
        <taxon>Alphaproteobacteria</taxon>
        <taxon>Sphingomonadales</taxon>
        <taxon>Sphingomonadaceae</taxon>
        <taxon>Sphingobium</taxon>
    </lineage>
</organism>
<accession>A0ABU1WZU3</accession>
<proteinExistence type="predicted"/>
<keyword evidence="2" id="KW-1185">Reference proteome</keyword>
<sequence length="142" mass="15613">MARLDQTDFAMRVVIDRPVIGAKHSLQAGNQGVLDPKCSEIDQPLAPDFSVRMGLGPTFFGDQVRREGPTRRFVSIRIGQLAGVAPSPWSRRMTIDIHGIERDWLGRAAREARILKRRAIGAGARGWHSCLRDVAAGRASAD</sequence>
<protein>
    <submittedName>
        <fullName evidence="1">Uncharacterized protein</fullName>
    </submittedName>
</protein>